<comment type="caution">
    <text evidence="2">The sequence shown here is derived from an EMBL/GenBank/DDBJ whole genome shotgun (WGS) entry which is preliminary data.</text>
</comment>
<gene>
    <name evidence="2" type="ORF">NDI76_08240</name>
</gene>
<evidence type="ECO:0000313" key="3">
    <source>
        <dbReference type="Proteomes" id="UP001257060"/>
    </source>
</evidence>
<proteinExistence type="predicted"/>
<dbReference type="Proteomes" id="UP001257060">
    <property type="component" value="Unassembled WGS sequence"/>
</dbReference>
<feature type="domain" description="DICT" evidence="1">
    <location>
        <begin position="94"/>
        <end position="202"/>
    </location>
</feature>
<evidence type="ECO:0000313" key="2">
    <source>
        <dbReference type="EMBL" id="MDS0298730.1"/>
    </source>
</evidence>
<evidence type="ECO:0000259" key="1">
    <source>
        <dbReference type="Pfam" id="PF10069"/>
    </source>
</evidence>
<keyword evidence="3" id="KW-1185">Reference proteome</keyword>
<dbReference type="EMBL" id="JAMQOP010000001">
    <property type="protein sequence ID" value="MDS0298730.1"/>
    <property type="molecule type" value="Genomic_DNA"/>
</dbReference>
<accession>A0ABU2GD33</accession>
<dbReference type="RefSeq" id="WP_310923526.1">
    <property type="nucleotide sequence ID" value="NZ_JAMQOP010000001.1"/>
</dbReference>
<dbReference type="Pfam" id="PF10069">
    <property type="entry name" value="DICT"/>
    <property type="match status" value="1"/>
</dbReference>
<dbReference type="InterPro" id="IPR016954">
    <property type="entry name" value="Uncharacterised_Vng0742h"/>
</dbReference>
<dbReference type="PIRSF" id="PIRSF030471">
    <property type="entry name" value="STR_Vng0742h_prd"/>
    <property type="match status" value="1"/>
</dbReference>
<protein>
    <submittedName>
        <fullName evidence="2">Sensor protein</fullName>
    </submittedName>
</protein>
<sequence length="233" mass="25873">MSLRDIVAAVGERERTLVLYEPVSDRLLEQVREYLAPYPLTVERRDGGESLSGTAELTDGDGSWVRTDCSALSAPLTPEAFEAALSDVLTRIDRTTFTSYDGARMVSASREIEDRAWRSGSGTLHAGFQRASALRRQAEVYRRLARKNLDIHVYAVPEGDAPTLDGATVHLVDDEEIAATWFVVYDGDGEDASKCALLAEERDQNVFRGFWTYDPRVVDDVLSHLSNRYVAPA</sequence>
<dbReference type="InterPro" id="IPR019278">
    <property type="entry name" value="DICT_dom"/>
</dbReference>
<name>A0ABU2GD33_9EURY</name>
<reference evidence="2 3" key="1">
    <citation type="submission" date="2022-06" db="EMBL/GenBank/DDBJ databases">
        <title>Halogeometricum sp. a new haloarchaeum isolate from saline soil.</title>
        <authorList>
            <person name="Strakova D."/>
            <person name="Galisteo C."/>
            <person name="Sanchez-Porro C."/>
            <person name="Ventosa A."/>
        </authorList>
    </citation>
    <scope>NUCLEOTIDE SEQUENCE [LARGE SCALE GENOMIC DNA]</scope>
    <source>
        <strain evidence="2 3">S1BR25-6</strain>
    </source>
</reference>
<organism evidence="2 3">
    <name type="scientific">Halogeometricum salsisoli</name>
    <dbReference type="NCBI Taxonomy" id="2950536"/>
    <lineage>
        <taxon>Archaea</taxon>
        <taxon>Methanobacteriati</taxon>
        <taxon>Methanobacteriota</taxon>
        <taxon>Stenosarchaea group</taxon>
        <taxon>Halobacteria</taxon>
        <taxon>Halobacteriales</taxon>
        <taxon>Haloferacaceae</taxon>
        <taxon>Halogeometricum</taxon>
    </lineage>
</organism>